<protein>
    <submittedName>
        <fullName evidence="2">Uncharacterized protein</fullName>
    </submittedName>
</protein>
<gene>
    <name evidence="2" type="ORF">MRATA1EN1_LOCUS21398</name>
</gene>
<keyword evidence="3" id="KW-1185">Reference proteome</keyword>
<accession>A0ABN8ZHH3</accession>
<feature type="region of interest" description="Disordered" evidence="1">
    <location>
        <begin position="239"/>
        <end position="260"/>
    </location>
</feature>
<evidence type="ECO:0000256" key="1">
    <source>
        <dbReference type="SAM" id="MobiDB-lite"/>
    </source>
</evidence>
<evidence type="ECO:0000313" key="2">
    <source>
        <dbReference type="EMBL" id="CAI9172436.1"/>
    </source>
</evidence>
<dbReference type="EMBL" id="OX459968">
    <property type="protein sequence ID" value="CAI9172436.1"/>
    <property type="molecule type" value="Genomic_DNA"/>
</dbReference>
<dbReference type="Proteomes" id="UP001176941">
    <property type="component" value="Chromosome 32"/>
</dbReference>
<feature type="region of interest" description="Disordered" evidence="1">
    <location>
        <begin position="154"/>
        <end position="222"/>
    </location>
</feature>
<reference evidence="2" key="1">
    <citation type="submission" date="2023-04" db="EMBL/GenBank/DDBJ databases">
        <authorList>
            <consortium name="ELIXIR-Norway"/>
        </authorList>
    </citation>
    <scope>NUCLEOTIDE SEQUENCE [LARGE SCALE GENOMIC DNA]</scope>
</reference>
<name>A0ABN8ZHH3_RANTA</name>
<feature type="compositionally biased region" description="Basic and acidic residues" evidence="1">
    <location>
        <begin position="248"/>
        <end position="260"/>
    </location>
</feature>
<organism evidence="2 3">
    <name type="scientific">Rangifer tarandus platyrhynchus</name>
    <name type="common">Svalbard reindeer</name>
    <dbReference type="NCBI Taxonomy" id="3082113"/>
    <lineage>
        <taxon>Eukaryota</taxon>
        <taxon>Metazoa</taxon>
        <taxon>Chordata</taxon>
        <taxon>Craniata</taxon>
        <taxon>Vertebrata</taxon>
        <taxon>Euteleostomi</taxon>
        <taxon>Mammalia</taxon>
        <taxon>Eutheria</taxon>
        <taxon>Laurasiatheria</taxon>
        <taxon>Artiodactyla</taxon>
        <taxon>Ruminantia</taxon>
        <taxon>Pecora</taxon>
        <taxon>Cervidae</taxon>
        <taxon>Odocoileinae</taxon>
        <taxon>Rangifer</taxon>
    </lineage>
</organism>
<feature type="compositionally biased region" description="Low complexity" evidence="1">
    <location>
        <begin position="154"/>
        <end position="165"/>
    </location>
</feature>
<proteinExistence type="predicted"/>
<evidence type="ECO:0000313" key="3">
    <source>
        <dbReference type="Proteomes" id="UP001176941"/>
    </source>
</evidence>
<sequence>MSNSASGTGASCVAVSLLDSVTTLKGGNTWKAEATRQGHRCCCLELGQSTSLGMAGPACSHPRVLSGHVGSGEELELLPGTPCPPCSQVKIEFTQPENGIALLPSSAAGGNHRGAAARQHQAALGECGGLGHERDVGATGRPCRSDTCRRSAGRALQAAAPAQPEHAARRRRALGCGHSQEAGPSPPTKTTRRAAAAGPRPTLPSLPAATDRPAQGPWGPGSVWARSLVLRGRVPTLHLHGQQQTGWEVERQPETRVIRK</sequence>